<proteinExistence type="predicted"/>
<gene>
    <name evidence="1" type="ORF">MAQ5080_01081</name>
</gene>
<dbReference type="EMBL" id="FLOC01000005">
    <property type="protein sequence ID" value="SBS28395.1"/>
    <property type="molecule type" value="Genomic_DNA"/>
</dbReference>
<dbReference type="RefSeq" id="WP_067206605.1">
    <property type="nucleotide sequence ID" value="NZ_FLOC01000005.1"/>
</dbReference>
<evidence type="ECO:0000313" key="2">
    <source>
        <dbReference type="Proteomes" id="UP000092627"/>
    </source>
</evidence>
<protein>
    <submittedName>
        <fullName evidence="1">Uncharacterized protein</fullName>
    </submittedName>
</protein>
<reference evidence="1 2" key="1">
    <citation type="submission" date="2016-06" db="EMBL/GenBank/DDBJ databases">
        <authorList>
            <person name="Kjaerup R.B."/>
            <person name="Dalgaard T.S."/>
            <person name="Juul-Madsen H.R."/>
        </authorList>
    </citation>
    <scope>NUCLEOTIDE SEQUENCE [LARGE SCALE GENOMIC DNA]</scope>
    <source>
        <strain evidence="1 2">CECT 5080</strain>
    </source>
</reference>
<organism evidence="1 2">
    <name type="scientific">Marinomonas aquimarina</name>
    <dbReference type="NCBI Taxonomy" id="295068"/>
    <lineage>
        <taxon>Bacteria</taxon>
        <taxon>Pseudomonadati</taxon>
        <taxon>Pseudomonadota</taxon>
        <taxon>Gammaproteobacteria</taxon>
        <taxon>Oceanospirillales</taxon>
        <taxon>Oceanospirillaceae</taxon>
        <taxon>Marinomonas</taxon>
    </lineage>
</organism>
<dbReference type="Proteomes" id="UP000092627">
    <property type="component" value="Unassembled WGS sequence"/>
</dbReference>
<dbReference type="AlphaFoldDB" id="A0A1A8TA98"/>
<keyword evidence="2" id="KW-1185">Reference proteome</keyword>
<name>A0A1A8TA98_9GAMM</name>
<evidence type="ECO:0000313" key="1">
    <source>
        <dbReference type="EMBL" id="SBS28395.1"/>
    </source>
</evidence>
<sequence>MYIDHDVLIGLIPCEHPFTFYPVVDISEPYLFVFLRMLQELSELPYTLEVLHVDIDQTYRIPTAQLYSNSPKNEIDPILDRYGALLRQVAGLSS</sequence>
<accession>A0A1A8TA98</accession>
<dbReference type="STRING" id="295068.MAQ5080_01081"/>